<reference evidence="3 4" key="1">
    <citation type="submission" date="2017-07" db="EMBL/GenBank/DDBJ databases">
        <title>Phylogenetic study on the rhizospheric bacterium Ochrobactrum sp. A44.</title>
        <authorList>
            <person name="Krzyzanowska D.M."/>
            <person name="Ossowicki A."/>
            <person name="Rajewska M."/>
            <person name="Maciag T."/>
            <person name="Kaczynski Z."/>
            <person name="Czerwicka M."/>
            <person name="Jafra S."/>
        </authorList>
    </citation>
    <scope>NUCLEOTIDE SEQUENCE [LARGE SCALE GENOMIC DNA]</scope>
    <source>
        <strain evidence="3 4">DSM 7216</strain>
    </source>
</reference>
<feature type="coiled-coil region" evidence="1">
    <location>
        <begin position="2"/>
        <end position="29"/>
    </location>
</feature>
<dbReference type="InterPro" id="IPR043128">
    <property type="entry name" value="Rev_trsase/Diguanyl_cyclase"/>
</dbReference>
<organism evidence="3 4">
    <name type="scientific">Brucella thiophenivorans</name>
    <dbReference type="NCBI Taxonomy" id="571255"/>
    <lineage>
        <taxon>Bacteria</taxon>
        <taxon>Pseudomonadati</taxon>
        <taxon>Pseudomonadota</taxon>
        <taxon>Alphaproteobacteria</taxon>
        <taxon>Hyphomicrobiales</taxon>
        <taxon>Brucellaceae</taxon>
        <taxon>Brucella/Ochrobactrum group</taxon>
        <taxon>Brucella</taxon>
    </lineage>
</organism>
<accession>A0A256G2N1</accession>
<dbReference type="Pfam" id="PF00990">
    <property type="entry name" value="GGDEF"/>
    <property type="match status" value="1"/>
</dbReference>
<feature type="domain" description="GGDEF" evidence="2">
    <location>
        <begin position="190"/>
        <end position="321"/>
    </location>
</feature>
<dbReference type="SUPFAM" id="SSF55073">
    <property type="entry name" value="Nucleotide cyclase"/>
    <property type="match status" value="1"/>
</dbReference>
<dbReference type="PROSITE" id="PS50887">
    <property type="entry name" value="GGDEF"/>
    <property type="match status" value="1"/>
</dbReference>
<keyword evidence="1" id="KW-0175">Coiled coil</keyword>
<dbReference type="PANTHER" id="PTHR46663:SF3">
    <property type="entry name" value="SLL0267 PROTEIN"/>
    <property type="match status" value="1"/>
</dbReference>
<dbReference type="CDD" id="cd01949">
    <property type="entry name" value="GGDEF"/>
    <property type="match status" value="1"/>
</dbReference>
<gene>
    <name evidence="3" type="ORF">CEV31_0863</name>
</gene>
<dbReference type="InterPro" id="IPR001610">
    <property type="entry name" value="PAC"/>
</dbReference>
<dbReference type="SUPFAM" id="SSF55785">
    <property type="entry name" value="PYP-like sensor domain (PAS domain)"/>
    <property type="match status" value="1"/>
</dbReference>
<protein>
    <submittedName>
        <fullName evidence="3">Diguanylate cyclase domain protein</fullName>
    </submittedName>
</protein>
<evidence type="ECO:0000313" key="4">
    <source>
        <dbReference type="Proteomes" id="UP000215590"/>
    </source>
</evidence>
<comment type="caution">
    <text evidence="3">The sequence shown here is derived from an EMBL/GenBank/DDBJ whole genome shotgun (WGS) entry which is preliminary data.</text>
</comment>
<name>A0A256G2N1_9HYPH</name>
<dbReference type="AlphaFoldDB" id="A0A256G2N1"/>
<evidence type="ECO:0000256" key="1">
    <source>
        <dbReference type="SAM" id="Coils"/>
    </source>
</evidence>
<keyword evidence="4" id="KW-1185">Reference proteome</keyword>
<dbReference type="InterPro" id="IPR035965">
    <property type="entry name" value="PAS-like_dom_sf"/>
</dbReference>
<evidence type="ECO:0000313" key="3">
    <source>
        <dbReference type="EMBL" id="OYR21240.1"/>
    </source>
</evidence>
<dbReference type="EMBL" id="NNRJ01000012">
    <property type="protein sequence ID" value="OYR21240.1"/>
    <property type="molecule type" value="Genomic_DNA"/>
</dbReference>
<dbReference type="Proteomes" id="UP000215590">
    <property type="component" value="Unassembled WGS sequence"/>
</dbReference>
<dbReference type="InterPro" id="IPR029787">
    <property type="entry name" value="Nucleotide_cyclase"/>
</dbReference>
<evidence type="ECO:0000259" key="2">
    <source>
        <dbReference type="PROSITE" id="PS50887"/>
    </source>
</evidence>
<dbReference type="SMART" id="SM00086">
    <property type="entry name" value="PAC"/>
    <property type="match status" value="1"/>
</dbReference>
<dbReference type="SMART" id="SM00267">
    <property type="entry name" value="GGDEF"/>
    <property type="match status" value="1"/>
</dbReference>
<dbReference type="PANTHER" id="PTHR46663">
    <property type="entry name" value="DIGUANYLATE CYCLASE DGCT-RELATED"/>
    <property type="match status" value="1"/>
</dbReference>
<dbReference type="Gene3D" id="3.30.450.20">
    <property type="entry name" value="PAS domain"/>
    <property type="match status" value="1"/>
</dbReference>
<dbReference type="InterPro" id="IPR052163">
    <property type="entry name" value="DGC-Regulatory_Protein"/>
</dbReference>
<dbReference type="InterPro" id="IPR000160">
    <property type="entry name" value="GGDEF_dom"/>
</dbReference>
<dbReference type="RefSeq" id="WP_094505589.1">
    <property type="nucleotide sequence ID" value="NZ_JBHEEK010000005.1"/>
</dbReference>
<sequence length="332" mass="37207">MPEQLQEEIERLRRKLAEKEQIIEEQAQTLSHFKKIYGQSSIVAQIGIWECALPSEELTWSDYIYDIFELPRGVPLDRAQTLTCYTEASRLELQKRRSDAIAARSGFTLEAEITTFGGKKRWIRITASIECQDDNPVRIFGMKQDITDQKLSFDRVMHLAEYDQMTGLANKSQFLLKLSSALQREQSSNAYGCLLVIDLDGFKAINDEYGHIAGDECLKKISNRLRSVNHPDNGIFRIGGDEFAIITTDHHDVEAAQNLAHLIIDCLCEPILFGKSQLKLGASIGIATIVGDSISDVFVNADTALYAAKASGKATFRCYNPHMARCALRIAV</sequence>
<proteinExistence type="predicted"/>
<dbReference type="Gene3D" id="3.30.70.270">
    <property type="match status" value="1"/>
</dbReference>
<dbReference type="NCBIfam" id="TIGR00254">
    <property type="entry name" value="GGDEF"/>
    <property type="match status" value="1"/>
</dbReference>
<dbReference type="OrthoDB" id="9812260at2"/>